<protein>
    <recommendedName>
        <fullName evidence="3">PLL-like beta propeller domain-containing protein</fullName>
    </recommendedName>
</protein>
<feature type="region of interest" description="Disordered" evidence="1">
    <location>
        <begin position="155"/>
        <end position="185"/>
    </location>
</feature>
<keyword evidence="2" id="KW-0472">Membrane</keyword>
<dbReference type="SUPFAM" id="SSF89372">
    <property type="entry name" value="Fucose-specific lectin"/>
    <property type="match status" value="1"/>
</dbReference>
<evidence type="ECO:0000256" key="2">
    <source>
        <dbReference type="SAM" id="Phobius"/>
    </source>
</evidence>
<proteinExistence type="predicted"/>
<dbReference type="Gene3D" id="2.120.10.70">
    <property type="entry name" value="Fucose-specific lectin"/>
    <property type="match status" value="1"/>
</dbReference>
<dbReference type="OrthoDB" id="406838at2759"/>
<sequence length="586" mass="63142">MVKQLFSNAKADRDRVIPMASSAIPDLAPPDRGSSMRQGPTTIPGPDQSSSPAVAANHSVAYEEYNPGLQVHSDTPGLEAAPASPRWLERAVPDSAGLMHVARDDKIYVSGEHGVGRHEDEKTAQGKKKKRSLFVLGLVALVIVAAVLGGTLGTLLKPGSTNGGDGRDTPTDTPTSTSTIANPASMTGSSTSVGFYTVPTAISWGPPHLQVFESNPQFGGYAITAFRRNPNATSPTDFSSRQANNSAWIVTAKSVEFDQDLRFSVQPRFRAGRNWTELLYLDSRFLRRATQDSSGNWFLNESFSSTKPDDTPEGQAWSAKKESLTLAPSGDEWHGYTAMFLTRGANGILQMGTVGVSGIGHDGVFPSLKDGKVFSSPPLAFLTPRVVDAGNKLHFFAVADENRHLLHGAAANQGWTVYGGVGGQNMEDLGGFVTSTPAVVARDAKNMDVFARGGDGRLWWKACYERDGGGDWSSRNWTTVDPDVKILGEPEAISWSENRVDVFVWGEATMNNNSLLHRTYSFSGSTLTSSGTWTTVASELKGPPKALSDKKGRMYVFAHASSGMLWRTWQEDGGWLGQAEKLPLNL</sequence>
<reference evidence="5" key="5">
    <citation type="submission" date="2018-04" db="UniProtKB">
        <authorList>
            <consortium name="EnsemblFungi"/>
        </authorList>
    </citation>
    <scope>IDENTIFICATION</scope>
    <source>
        <strain evidence="5">R3-111a-1</strain>
    </source>
</reference>
<reference evidence="5" key="4">
    <citation type="journal article" date="2015" name="G3 (Bethesda)">
        <title>Genome sequences of three phytopathogenic species of the Magnaporthaceae family of fungi.</title>
        <authorList>
            <person name="Okagaki L.H."/>
            <person name="Nunes C.C."/>
            <person name="Sailsbery J."/>
            <person name="Clay B."/>
            <person name="Brown D."/>
            <person name="John T."/>
            <person name="Oh Y."/>
            <person name="Young N."/>
            <person name="Fitzgerald M."/>
            <person name="Haas B.J."/>
            <person name="Zeng Q."/>
            <person name="Young S."/>
            <person name="Adiconis X."/>
            <person name="Fan L."/>
            <person name="Levin J.Z."/>
            <person name="Mitchell T.K."/>
            <person name="Okubara P.A."/>
            <person name="Farman M.L."/>
            <person name="Kohn L.M."/>
            <person name="Birren B."/>
            <person name="Ma L.-J."/>
            <person name="Dean R.A."/>
        </authorList>
    </citation>
    <scope>NUCLEOTIDE SEQUENCE</scope>
    <source>
        <strain evidence="5">R3-111a-1</strain>
    </source>
</reference>
<feature type="domain" description="PLL-like beta propeller" evidence="3">
    <location>
        <begin position="425"/>
        <end position="571"/>
    </location>
</feature>
<dbReference type="eggNOG" id="ENOG502TDK7">
    <property type="taxonomic scope" value="Eukaryota"/>
</dbReference>
<reference evidence="6" key="1">
    <citation type="submission" date="2010-07" db="EMBL/GenBank/DDBJ databases">
        <title>The genome sequence of Gaeumannomyces graminis var. tritici strain R3-111a-1.</title>
        <authorList>
            <consortium name="The Broad Institute Genome Sequencing Platform"/>
            <person name="Ma L.-J."/>
            <person name="Dead R."/>
            <person name="Young S."/>
            <person name="Zeng Q."/>
            <person name="Koehrsen M."/>
            <person name="Alvarado L."/>
            <person name="Berlin A."/>
            <person name="Chapman S.B."/>
            <person name="Chen Z."/>
            <person name="Freedman E."/>
            <person name="Gellesch M."/>
            <person name="Goldberg J."/>
            <person name="Griggs A."/>
            <person name="Gujja S."/>
            <person name="Heilman E.R."/>
            <person name="Heiman D."/>
            <person name="Hepburn T."/>
            <person name="Howarth C."/>
            <person name="Jen D."/>
            <person name="Larson L."/>
            <person name="Mehta T."/>
            <person name="Neiman D."/>
            <person name="Pearson M."/>
            <person name="Roberts A."/>
            <person name="Saif S."/>
            <person name="Shea T."/>
            <person name="Shenoy N."/>
            <person name="Sisk P."/>
            <person name="Stolte C."/>
            <person name="Sykes S."/>
            <person name="Walk T."/>
            <person name="White J."/>
            <person name="Yandava C."/>
            <person name="Haas B."/>
            <person name="Nusbaum C."/>
            <person name="Birren B."/>
        </authorList>
    </citation>
    <scope>NUCLEOTIDE SEQUENCE [LARGE SCALE GENOMIC DNA]</scope>
    <source>
        <strain evidence="6">R3-111a-1</strain>
    </source>
</reference>
<feature type="region of interest" description="Disordered" evidence="1">
    <location>
        <begin position="17"/>
        <end position="53"/>
    </location>
</feature>
<evidence type="ECO:0000313" key="4">
    <source>
        <dbReference type="EMBL" id="EJT82523.1"/>
    </source>
</evidence>
<dbReference type="InterPro" id="IPR058502">
    <property type="entry name" value="PLL-like_beta-prop"/>
</dbReference>
<evidence type="ECO:0000256" key="1">
    <source>
        <dbReference type="SAM" id="MobiDB-lite"/>
    </source>
</evidence>
<dbReference type="RefSeq" id="XP_009218532.1">
    <property type="nucleotide sequence ID" value="XM_009220268.1"/>
</dbReference>
<feature type="transmembrane region" description="Helical" evidence="2">
    <location>
        <begin position="133"/>
        <end position="156"/>
    </location>
</feature>
<reference evidence="4" key="2">
    <citation type="submission" date="2010-07" db="EMBL/GenBank/DDBJ databases">
        <authorList>
            <consortium name="The Broad Institute Genome Sequencing Platform"/>
            <consortium name="Broad Institute Genome Sequencing Center for Infectious Disease"/>
            <person name="Ma L.-J."/>
            <person name="Dead R."/>
            <person name="Young S."/>
            <person name="Zeng Q."/>
            <person name="Koehrsen M."/>
            <person name="Alvarado L."/>
            <person name="Berlin A."/>
            <person name="Chapman S.B."/>
            <person name="Chen Z."/>
            <person name="Freedman E."/>
            <person name="Gellesch M."/>
            <person name="Goldberg J."/>
            <person name="Griggs A."/>
            <person name="Gujja S."/>
            <person name="Heilman E.R."/>
            <person name="Heiman D."/>
            <person name="Hepburn T."/>
            <person name="Howarth C."/>
            <person name="Jen D."/>
            <person name="Larson L."/>
            <person name="Mehta T."/>
            <person name="Neiman D."/>
            <person name="Pearson M."/>
            <person name="Roberts A."/>
            <person name="Saif S."/>
            <person name="Shea T."/>
            <person name="Shenoy N."/>
            <person name="Sisk P."/>
            <person name="Stolte C."/>
            <person name="Sykes S."/>
            <person name="Walk T."/>
            <person name="White J."/>
            <person name="Yandava C."/>
            <person name="Haas B."/>
            <person name="Nusbaum C."/>
            <person name="Birren B."/>
        </authorList>
    </citation>
    <scope>NUCLEOTIDE SEQUENCE</scope>
    <source>
        <strain evidence="4">R3-111a-1</strain>
    </source>
</reference>
<evidence type="ECO:0000259" key="3">
    <source>
        <dbReference type="Pfam" id="PF26607"/>
    </source>
</evidence>
<reference evidence="4" key="3">
    <citation type="submission" date="2010-09" db="EMBL/GenBank/DDBJ databases">
        <title>Annotation of Gaeumannomyces graminis var. tritici R3-111a-1.</title>
        <authorList>
            <consortium name="The Broad Institute Genome Sequencing Platform"/>
            <person name="Ma L.-J."/>
            <person name="Dead R."/>
            <person name="Young S.K."/>
            <person name="Zeng Q."/>
            <person name="Gargeya S."/>
            <person name="Fitzgerald M."/>
            <person name="Haas B."/>
            <person name="Abouelleil A."/>
            <person name="Alvarado L."/>
            <person name="Arachchi H.M."/>
            <person name="Berlin A."/>
            <person name="Brown A."/>
            <person name="Chapman S.B."/>
            <person name="Chen Z."/>
            <person name="Dunbar C."/>
            <person name="Freedman E."/>
            <person name="Gearin G."/>
            <person name="Gellesch M."/>
            <person name="Goldberg J."/>
            <person name="Griggs A."/>
            <person name="Gujja S."/>
            <person name="Heiman D."/>
            <person name="Howarth C."/>
            <person name="Larson L."/>
            <person name="Lui A."/>
            <person name="MacDonald P.J.P."/>
            <person name="Mehta T."/>
            <person name="Montmayeur A."/>
            <person name="Murphy C."/>
            <person name="Neiman D."/>
            <person name="Pearson M."/>
            <person name="Priest M."/>
            <person name="Roberts A."/>
            <person name="Saif S."/>
            <person name="Shea T."/>
            <person name="Shenoy N."/>
            <person name="Sisk P."/>
            <person name="Stolte C."/>
            <person name="Sykes S."/>
            <person name="Yandava C."/>
            <person name="Wortman J."/>
            <person name="Nusbaum C."/>
            <person name="Birren B."/>
        </authorList>
    </citation>
    <scope>NUCLEOTIDE SEQUENCE</scope>
    <source>
        <strain evidence="4">R3-111a-1</strain>
    </source>
</reference>
<dbReference type="Pfam" id="PF26607">
    <property type="entry name" value="DUF8189"/>
    <property type="match status" value="1"/>
</dbReference>
<feature type="compositionally biased region" description="Polar residues" evidence="1">
    <location>
        <begin position="35"/>
        <end position="52"/>
    </location>
</feature>
<dbReference type="VEuPathDB" id="FungiDB:GGTG_02496"/>
<dbReference type="EMBL" id="GL385395">
    <property type="protein sequence ID" value="EJT82523.1"/>
    <property type="molecule type" value="Genomic_DNA"/>
</dbReference>
<dbReference type="STRING" id="644352.J3NMJ0"/>
<dbReference type="GeneID" id="20342954"/>
<organism evidence="4">
    <name type="scientific">Gaeumannomyces tritici (strain R3-111a-1)</name>
    <name type="common">Wheat and barley take-all root rot fungus</name>
    <name type="synonym">Gaeumannomyces graminis var. tritici</name>
    <dbReference type="NCBI Taxonomy" id="644352"/>
    <lineage>
        <taxon>Eukaryota</taxon>
        <taxon>Fungi</taxon>
        <taxon>Dikarya</taxon>
        <taxon>Ascomycota</taxon>
        <taxon>Pezizomycotina</taxon>
        <taxon>Sordariomycetes</taxon>
        <taxon>Sordariomycetidae</taxon>
        <taxon>Magnaporthales</taxon>
        <taxon>Magnaporthaceae</taxon>
        <taxon>Gaeumannomyces</taxon>
    </lineage>
</organism>
<keyword evidence="2" id="KW-1133">Transmembrane helix</keyword>
<name>J3NMJ0_GAET3</name>
<accession>J3NMJ0</accession>
<gene>
    <name evidence="5" type="primary">20342954</name>
    <name evidence="4" type="ORF">GGTG_02496</name>
</gene>
<evidence type="ECO:0000313" key="5">
    <source>
        <dbReference type="EnsemblFungi" id="EJT82523"/>
    </source>
</evidence>
<keyword evidence="2" id="KW-0812">Transmembrane</keyword>
<dbReference type="EnsemblFungi" id="EJT82523">
    <property type="protein sequence ID" value="EJT82523"/>
    <property type="gene ID" value="GGTG_02496"/>
</dbReference>
<dbReference type="HOGENOM" id="CLU_465427_0_0_1"/>
<keyword evidence="6" id="KW-1185">Reference proteome</keyword>
<evidence type="ECO:0000313" key="6">
    <source>
        <dbReference type="Proteomes" id="UP000006039"/>
    </source>
</evidence>
<dbReference type="AlphaFoldDB" id="J3NMJ0"/>
<dbReference type="Proteomes" id="UP000006039">
    <property type="component" value="Unassembled WGS sequence"/>
</dbReference>